<dbReference type="PROSITE" id="PS50893">
    <property type="entry name" value="ABC_TRANSPORTER_2"/>
    <property type="match status" value="1"/>
</dbReference>
<dbReference type="SMART" id="SM00382">
    <property type="entry name" value="AAA"/>
    <property type="match status" value="1"/>
</dbReference>
<dbReference type="Pfam" id="PF00005">
    <property type="entry name" value="ABC_tran"/>
    <property type="match status" value="1"/>
</dbReference>
<dbReference type="GO" id="GO:0016887">
    <property type="term" value="F:ATP hydrolysis activity"/>
    <property type="evidence" value="ECO:0007669"/>
    <property type="project" value="InterPro"/>
</dbReference>
<accession>G9QI36</accession>
<name>G9QI36_9BACI</name>
<evidence type="ECO:0000256" key="2">
    <source>
        <dbReference type="ARBA" id="ARBA00022741"/>
    </source>
</evidence>
<dbReference type="InterPro" id="IPR003439">
    <property type="entry name" value="ABC_transporter-like_ATP-bd"/>
</dbReference>
<organism evidence="6 7">
    <name type="scientific">Bacillus smithii 7_3_47FAA</name>
    <dbReference type="NCBI Taxonomy" id="665952"/>
    <lineage>
        <taxon>Bacteria</taxon>
        <taxon>Bacillati</taxon>
        <taxon>Bacillota</taxon>
        <taxon>Bacilli</taxon>
        <taxon>Bacillales</taxon>
        <taxon>Bacillaceae</taxon>
        <taxon>Bacillus</taxon>
    </lineage>
</organism>
<dbReference type="InterPro" id="IPR003593">
    <property type="entry name" value="AAA+_ATPase"/>
</dbReference>
<dbReference type="GO" id="GO:0005524">
    <property type="term" value="F:ATP binding"/>
    <property type="evidence" value="ECO:0007669"/>
    <property type="project" value="UniProtKB-KW"/>
</dbReference>
<dbReference type="Proteomes" id="UP000011747">
    <property type="component" value="Unassembled WGS sequence"/>
</dbReference>
<keyword evidence="1" id="KW-0677">Repeat</keyword>
<feature type="domain" description="ABC transporter" evidence="5">
    <location>
        <begin position="89"/>
        <end position="297"/>
    </location>
</feature>
<dbReference type="Gene3D" id="3.40.50.300">
    <property type="entry name" value="P-loop containing nucleotide triphosphate hydrolases"/>
    <property type="match status" value="1"/>
</dbReference>
<dbReference type="InterPro" id="IPR027417">
    <property type="entry name" value="P-loop_NTPase"/>
</dbReference>
<gene>
    <name evidence="6" type="ORF">HMPREF1015_01400</name>
</gene>
<proteinExistence type="predicted"/>
<sequence>MKKKKQLEEALKLKEKKTERATKTPKRVSESEVRGTKPYFAKKQKKLQKTAKAIQTRLEKLEKAEKVKELPPIKMNLPNEETIKNRIIFRVEDVTGMIGERMLWSHANFQVRGGDKLAIIGPNGSGKTTLVKKIVNQEPGIMVSPSVKMGYFSQNLNILDVEKSIIENVQFSSKQDETLIRTVLARMHFFNEDVYKPVRVLSGGERVKVALAKLFLSDINTLILDEPTNFLDTESVEALESLLKEYEGSVIFVSHDRRFIENIATRILIIRNQKIELFEGTFQQYKHVQPQKTRDSKKDQRLLLETKISEVLSRLSIEPSKELEIEFQKLLKEKRELDINK</sequence>
<evidence type="ECO:0000313" key="6">
    <source>
        <dbReference type="EMBL" id="EHL79197.1"/>
    </source>
</evidence>
<dbReference type="HOGENOM" id="CLU_000604_36_3_9"/>
<dbReference type="EMBL" id="ACWF01000027">
    <property type="protein sequence ID" value="EHL79197.1"/>
    <property type="molecule type" value="Genomic_DNA"/>
</dbReference>
<keyword evidence="7" id="KW-1185">Reference proteome</keyword>
<dbReference type="SUPFAM" id="SSF52540">
    <property type="entry name" value="P-loop containing nucleoside triphosphate hydrolases"/>
    <property type="match status" value="1"/>
</dbReference>
<evidence type="ECO:0000256" key="3">
    <source>
        <dbReference type="ARBA" id="ARBA00022840"/>
    </source>
</evidence>
<evidence type="ECO:0000313" key="7">
    <source>
        <dbReference type="Proteomes" id="UP000011747"/>
    </source>
</evidence>
<dbReference type="InterPro" id="IPR017871">
    <property type="entry name" value="ABC_transporter-like_CS"/>
</dbReference>
<feature type="region of interest" description="Disordered" evidence="4">
    <location>
        <begin position="1"/>
        <end position="35"/>
    </location>
</feature>
<keyword evidence="3" id="KW-0067">ATP-binding</keyword>
<dbReference type="CDD" id="cd03221">
    <property type="entry name" value="ABCF_EF-3"/>
    <property type="match status" value="1"/>
</dbReference>
<evidence type="ECO:0000256" key="4">
    <source>
        <dbReference type="SAM" id="MobiDB-lite"/>
    </source>
</evidence>
<evidence type="ECO:0000259" key="5">
    <source>
        <dbReference type="PROSITE" id="PS50893"/>
    </source>
</evidence>
<dbReference type="PROSITE" id="PS00211">
    <property type="entry name" value="ABC_TRANSPORTER_1"/>
    <property type="match status" value="1"/>
</dbReference>
<keyword evidence="2" id="KW-0547">Nucleotide-binding</keyword>
<comment type="caution">
    <text evidence="6">The sequence shown here is derived from an EMBL/GenBank/DDBJ whole genome shotgun (WGS) entry which is preliminary data.</text>
</comment>
<reference evidence="6 7" key="1">
    <citation type="submission" date="2011-09" db="EMBL/GenBank/DDBJ databases">
        <title>The Genome Sequence of Bacillus smithii 7_3_47FAA.</title>
        <authorList>
            <consortium name="The Broad Institute Genome Sequencing Platform"/>
            <person name="Earl A."/>
            <person name="Ward D."/>
            <person name="Feldgarden M."/>
            <person name="Gevers D."/>
            <person name="Daigneault M."/>
            <person name="Strauss J."/>
            <person name="Allen-Vercoe E."/>
            <person name="Young S.K."/>
            <person name="Zeng Q."/>
            <person name="Gargeya S."/>
            <person name="Fitzgerald M."/>
            <person name="Haas B."/>
            <person name="Abouelleil A."/>
            <person name="Alvarado L."/>
            <person name="Arachchi H.M."/>
            <person name="Berlin A."/>
            <person name="Brown A."/>
            <person name="Chapman S.B."/>
            <person name="Chen Z."/>
            <person name="Dunbar C."/>
            <person name="Freedman E."/>
            <person name="Gearin G."/>
            <person name="Goldberg J."/>
            <person name="Griggs A."/>
            <person name="Gujja S."/>
            <person name="Heiman D."/>
            <person name="Howarth C."/>
            <person name="Larson L."/>
            <person name="Lui A."/>
            <person name="MacDonald P.J.P."/>
            <person name="Montmayeur A."/>
            <person name="Murphy C."/>
            <person name="Neiman D."/>
            <person name="Pearson M."/>
            <person name="Priest M."/>
            <person name="Roberts A."/>
            <person name="Saif S."/>
            <person name="Shea T."/>
            <person name="Shenoy N."/>
            <person name="Sisk P."/>
            <person name="Stolte C."/>
            <person name="Sykes S."/>
            <person name="Wortman J."/>
            <person name="Nusbaum C."/>
            <person name="Birren B."/>
        </authorList>
    </citation>
    <scope>NUCLEOTIDE SEQUENCE [LARGE SCALE GENOMIC DNA]</scope>
    <source>
        <strain evidence="6 7">7_3_47FAA</strain>
    </source>
</reference>
<protein>
    <recommendedName>
        <fullName evidence="5">ABC transporter domain-containing protein</fullName>
    </recommendedName>
</protein>
<evidence type="ECO:0000256" key="1">
    <source>
        <dbReference type="ARBA" id="ARBA00022737"/>
    </source>
</evidence>
<dbReference type="PATRIC" id="fig|665952.3.peg.612"/>
<dbReference type="PANTHER" id="PTHR19211">
    <property type="entry name" value="ATP-BINDING TRANSPORT PROTEIN-RELATED"/>
    <property type="match status" value="1"/>
</dbReference>
<dbReference type="PANTHER" id="PTHR19211:SF100">
    <property type="entry name" value="RIBOSOME PROTECTION PROTEIN VMLR"/>
    <property type="match status" value="1"/>
</dbReference>
<dbReference type="InterPro" id="IPR050611">
    <property type="entry name" value="ABCF"/>
</dbReference>
<dbReference type="AlphaFoldDB" id="G9QI36"/>